<evidence type="ECO:0000259" key="5">
    <source>
        <dbReference type="PROSITE" id="PS50848"/>
    </source>
</evidence>
<dbReference type="PANTHER" id="PTHR12659">
    <property type="entry name" value="RHO-TYPE GTPASE ACTIVATING PROTEIN"/>
    <property type="match status" value="1"/>
</dbReference>
<dbReference type="GO" id="GO:0035023">
    <property type="term" value="P:regulation of Rho protein signal transduction"/>
    <property type="evidence" value="ECO:0007669"/>
    <property type="project" value="TreeGrafter"/>
</dbReference>
<dbReference type="Gene3D" id="3.30.530.20">
    <property type="match status" value="1"/>
</dbReference>
<reference evidence="6" key="1">
    <citation type="submission" date="2021-03" db="EMBL/GenBank/DDBJ databases">
        <title>Chromosome level genome of the anhydrobiotic midge Polypedilum vanderplanki.</title>
        <authorList>
            <person name="Yoshida Y."/>
            <person name="Kikawada T."/>
            <person name="Gusev O."/>
        </authorList>
    </citation>
    <scope>NUCLEOTIDE SEQUENCE</scope>
    <source>
        <strain evidence="6">NIAS01</strain>
        <tissue evidence="6">Whole body or cell culture</tissue>
    </source>
</reference>
<evidence type="ECO:0000313" key="7">
    <source>
        <dbReference type="Proteomes" id="UP001107558"/>
    </source>
</evidence>
<dbReference type="GO" id="GO:0008289">
    <property type="term" value="F:lipid binding"/>
    <property type="evidence" value="ECO:0007669"/>
    <property type="project" value="InterPro"/>
</dbReference>
<gene>
    <name evidence="6" type="ORF">PVAND_001376</name>
</gene>
<sequence length="1145" mass="128529">MATFTKSAHISANTQPIEMIHTSFNLFKTDYKTTYTSISAAEETAEKSVLSIAEIVDEDTGGKFFLSIAGSSFFSLVEIDDETGGKSSLLNATEVAGTTVGVNGTGFILFGFSRCCNFWCLQFVTSCLTTSGDFNVSSFFISNVPNFLLDFFSALINFDDTGVPEIQAADAMKWLREAGFPQYAQMYQDLQFPIDLSCVEKDHPFLEKDQLQALYRRLVILNRSATMRLDGRNASNKRREDSDEDVCALSKNWTFEPKIRRWSRVGEMGPLSLNLPKAEATSKTSSRESTPEEFELNVPQHVNSLVAANYLSVPPAVTMQAQEQQANGNLKRSGSERLRDGAKNILRRVESIKSRRKKKKNREGVIISGPVHLDIMQLHEKFQNLSSSKDIKACRSHTTSPLVASPVNSSPTPLFLFADPKICPTTDSQATMFGQHLSPYRKVNPASRTSPLHFFSKQKQQEHKQQQQADDSSSLCSEVSLDSSNESAEKKLSPIGRYFHHHHHHTNSNNNHSKKQERKAPIAKQEDMHCGALSDTEAFHVRAQKKKSSRKTEGSNSGSLKANTIARGSGGSGSLNLGRESNRYRENFKTRRIFRSRSAVRHSSENDNITQDAIVAEKSSSVVRWHSFRAATSTNRDFNDVEGVSLCKLSCGQIEKLRKLALVTLTGYMERYCPTHRTGWNWELPKFIKKIKTPDYKDKKVFGVPFSVHLQKTGHTLPKGIQAALTWLKINALDQVGIFRKSGVKSRIAKLKTAIDQTDENIIKIFEDQQAYDVADVVKQYFRDLPESILTTKLCDTFVSIFQYLPVEVKFEALQSAILLLPDENREVLLMLLEFLNQVAAKSEYNQMSPNNLAVCLAPSIFQNGVHSNTPTASPRRKRATGVPDAKDLDANKASSQCLTYLITNFKKVFFISSDKIDRCNFSYMEESRPVTLEALGDAVQLSNWRSYLYECIKATVKEGREKSRGWISINSFDSSIEIYYRKVGDGHPLKLWKCVTEIDADPITIVTRITKERHLWDKQLLKMRVVEQLDANSDVFQYACSSGHIVTDYCVLRTSCMDLPRGACATVEISIEHPGAPLLLSGVRGVVLASRYLIEPIGNGKSRVMHLSRVDTKGRTIEWYKSFGYICALNLARIRDGLKSKTLV</sequence>
<dbReference type="Pfam" id="PF00620">
    <property type="entry name" value="RhoGAP"/>
    <property type="match status" value="1"/>
</dbReference>
<dbReference type="InterPro" id="IPR008936">
    <property type="entry name" value="Rho_GTPase_activation_prot"/>
</dbReference>
<feature type="region of interest" description="Disordered" evidence="3">
    <location>
        <begin position="867"/>
        <end position="886"/>
    </location>
</feature>
<dbReference type="InterPro" id="IPR002913">
    <property type="entry name" value="START_lipid-bd_dom"/>
</dbReference>
<name>A0A9J6BMS6_POLVA</name>
<keyword evidence="2" id="KW-0597">Phosphoprotein</keyword>
<proteinExistence type="predicted"/>
<evidence type="ECO:0000313" key="6">
    <source>
        <dbReference type="EMBL" id="KAG5671164.1"/>
    </source>
</evidence>
<feature type="compositionally biased region" description="Basic residues" evidence="3">
    <location>
        <begin position="498"/>
        <end position="517"/>
    </location>
</feature>
<evidence type="ECO:0000256" key="1">
    <source>
        <dbReference type="ARBA" id="ARBA00022468"/>
    </source>
</evidence>
<dbReference type="PROSITE" id="PS50848">
    <property type="entry name" value="START"/>
    <property type="match status" value="1"/>
</dbReference>
<dbReference type="PANTHER" id="PTHR12659:SF7">
    <property type="entry name" value="CROSSVEINLESS C, ISOFORM C"/>
    <property type="match status" value="1"/>
</dbReference>
<evidence type="ECO:0000256" key="3">
    <source>
        <dbReference type="SAM" id="MobiDB-lite"/>
    </source>
</evidence>
<feature type="region of interest" description="Disordered" evidence="3">
    <location>
        <begin position="541"/>
        <end position="582"/>
    </location>
</feature>
<feature type="region of interest" description="Disordered" evidence="3">
    <location>
        <begin position="456"/>
        <end position="527"/>
    </location>
</feature>
<dbReference type="SMART" id="SM00234">
    <property type="entry name" value="START"/>
    <property type="match status" value="1"/>
</dbReference>
<dbReference type="SMART" id="SM00324">
    <property type="entry name" value="RhoGAP"/>
    <property type="match status" value="1"/>
</dbReference>
<feature type="compositionally biased region" description="Low complexity" evidence="3">
    <location>
        <begin position="466"/>
        <end position="484"/>
    </location>
</feature>
<keyword evidence="1" id="KW-0343">GTPase activation</keyword>
<dbReference type="InterPro" id="IPR013761">
    <property type="entry name" value="SAM/pointed_sf"/>
</dbReference>
<dbReference type="Gene3D" id="1.10.555.10">
    <property type="entry name" value="Rho GTPase activation protein"/>
    <property type="match status" value="1"/>
</dbReference>
<dbReference type="Gene3D" id="1.10.287.2070">
    <property type="match status" value="1"/>
</dbReference>
<dbReference type="Pfam" id="PF01852">
    <property type="entry name" value="START"/>
    <property type="match status" value="1"/>
</dbReference>
<feature type="domain" description="START" evidence="5">
    <location>
        <begin position="951"/>
        <end position="1145"/>
    </location>
</feature>
<evidence type="ECO:0000256" key="2">
    <source>
        <dbReference type="ARBA" id="ARBA00022553"/>
    </source>
</evidence>
<comment type="caution">
    <text evidence="6">The sequence shown here is derived from an EMBL/GenBank/DDBJ whole genome shotgun (WGS) entry which is preliminary data.</text>
</comment>
<dbReference type="SUPFAM" id="SSF48350">
    <property type="entry name" value="GTPase activation domain, GAP"/>
    <property type="match status" value="1"/>
</dbReference>
<organism evidence="6 7">
    <name type="scientific">Polypedilum vanderplanki</name>
    <name type="common">Sleeping chironomid midge</name>
    <dbReference type="NCBI Taxonomy" id="319348"/>
    <lineage>
        <taxon>Eukaryota</taxon>
        <taxon>Metazoa</taxon>
        <taxon>Ecdysozoa</taxon>
        <taxon>Arthropoda</taxon>
        <taxon>Hexapoda</taxon>
        <taxon>Insecta</taxon>
        <taxon>Pterygota</taxon>
        <taxon>Neoptera</taxon>
        <taxon>Endopterygota</taxon>
        <taxon>Diptera</taxon>
        <taxon>Nematocera</taxon>
        <taxon>Chironomoidea</taxon>
        <taxon>Chironomidae</taxon>
        <taxon>Chironominae</taxon>
        <taxon>Polypedilum</taxon>
        <taxon>Polypedilum</taxon>
    </lineage>
</organism>
<accession>A0A9J6BMS6</accession>
<dbReference type="InterPro" id="IPR000198">
    <property type="entry name" value="RhoGAP_dom"/>
</dbReference>
<feature type="domain" description="Rho-GAP" evidence="4">
    <location>
        <begin position="704"/>
        <end position="910"/>
    </location>
</feature>
<evidence type="ECO:0008006" key="8">
    <source>
        <dbReference type="Google" id="ProtNLM"/>
    </source>
</evidence>
<dbReference type="OrthoDB" id="10003330at2759"/>
<dbReference type="PROSITE" id="PS50238">
    <property type="entry name" value="RHOGAP"/>
    <property type="match status" value="1"/>
</dbReference>
<dbReference type="GO" id="GO:0007165">
    <property type="term" value="P:signal transduction"/>
    <property type="evidence" value="ECO:0007669"/>
    <property type="project" value="InterPro"/>
</dbReference>
<dbReference type="GO" id="GO:0005096">
    <property type="term" value="F:GTPase activator activity"/>
    <property type="evidence" value="ECO:0007669"/>
    <property type="project" value="UniProtKB-KW"/>
</dbReference>
<dbReference type="EMBL" id="JADBJN010000003">
    <property type="protein sequence ID" value="KAG5671164.1"/>
    <property type="molecule type" value="Genomic_DNA"/>
</dbReference>
<dbReference type="SUPFAM" id="SSF55961">
    <property type="entry name" value="Bet v1-like"/>
    <property type="match status" value="1"/>
</dbReference>
<dbReference type="InterPro" id="IPR023393">
    <property type="entry name" value="START-like_dom_sf"/>
</dbReference>
<dbReference type="SUPFAM" id="SSF47769">
    <property type="entry name" value="SAM/Pointed domain"/>
    <property type="match status" value="1"/>
</dbReference>
<feature type="compositionally biased region" description="Basic and acidic residues" evidence="3">
    <location>
        <begin position="518"/>
        <end position="527"/>
    </location>
</feature>
<keyword evidence="7" id="KW-1185">Reference proteome</keyword>
<dbReference type="AlphaFoldDB" id="A0A9J6BMS6"/>
<dbReference type="Proteomes" id="UP001107558">
    <property type="component" value="Chromosome 3"/>
</dbReference>
<protein>
    <recommendedName>
        <fullName evidence="8">Rho GTPase-activating protein 7</fullName>
    </recommendedName>
</protein>
<dbReference type="GO" id="GO:0030036">
    <property type="term" value="P:actin cytoskeleton organization"/>
    <property type="evidence" value="ECO:0007669"/>
    <property type="project" value="TreeGrafter"/>
</dbReference>
<evidence type="ECO:0000259" key="4">
    <source>
        <dbReference type="PROSITE" id="PS50238"/>
    </source>
</evidence>